<proteinExistence type="predicted"/>
<dbReference type="AlphaFoldDB" id="A0A8J3JEC1"/>
<comment type="caution">
    <text evidence="1">The sequence shown here is derived from an EMBL/GenBank/DDBJ whole genome shotgun (WGS) entry which is preliminary data.</text>
</comment>
<protein>
    <submittedName>
        <fullName evidence="1">Uncharacterized protein</fullName>
    </submittedName>
</protein>
<dbReference type="RefSeq" id="WP_203745212.1">
    <property type="nucleotide sequence ID" value="NZ_BONF01000011.1"/>
</dbReference>
<dbReference type="PROSITE" id="PS51318">
    <property type="entry name" value="TAT"/>
    <property type="match status" value="1"/>
</dbReference>
<evidence type="ECO:0000313" key="2">
    <source>
        <dbReference type="Proteomes" id="UP000601223"/>
    </source>
</evidence>
<name>A0A8J3JEC1_9ACTN</name>
<dbReference type="EMBL" id="BONF01000011">
    <property type="protein sequence ID" value="GIF81059.1"/>
    <property type="molecule type" value="Genomic_DNA"/>
</dbReference>
<accession>A0A8J3JEC1</accession>
<gene>
    <name evidence="1" type="ORF">Cba03nite_24080</name>
</gene>
<sequence length="174" mass="19412">MTRTESPSPKRRGLLRAVSTLLTAALLAVGLSVAGNVATATPAQALCVTPALVGNWSNIDPATNHIVRADIQFFCSDVVTCDADTGICTRPPSYYRIRPFGACVPTACDWGWRNMTAMSDGWQRTQYVYSWATVDVWARTEAWYGRTYLRIWSNTDFTAADGRTDFARDEWFLR</sequence>
<dbReference type="Proteomes" id="UP000601223">
    <property type="component" value="Unassembled WGS sequence"/>
</dbReference>
<reference evidence="1 2" key="1">
    <citation type="submission" date="2021-01" db="EMBL/GenBank/DDBJ databases">
        <title>Whole genome shotgun sequence of Catellatospora bangladeshensis NBRC 107357.</title>
        <authorList>
            <person name="Komaki H."/>
            <person name="Tamura T."/>
        </authorList>
    </citation>
    <scope>NUCLEOTIDE SEQUENCE [LARGE SCALE GENOMIC DNA]</scope>
    <source>
        <strain evidence="1 2">NBRC 107357</strain>
    </source>
</reference>
<evidence type="ECO:0000313" key="1">
    <source>
        <dbReference type="EMBL" id="GIF81059.1"/>
    </source>
</evidence>
<keyword evidence="2" id="KW-1185">Reference proteome</keyword>
<dbReference type="InterPro" id="IPR006311">
    <property type="entry name" value="TAT_signal"/>
</dbReference>
<organism evidence="1 2">
    <name type="scientific">Catellatospora bangladeshensis</name>
    <dbReference type="NCBI Taxonomy" id="310355"/>
    <lineage>
        <taxon>Bacteria</taxon>
        <taxon>Bacillati</taxon>
        <taxon>Actinomycetota</taxon>
        <taxon>Actinomycetes</taxon>
        <taxon>Micromonosporales</taxon>
        <taxon>Micromonosporaceae</taxon>
        <taxon>Catellatospora</taxon>
    </lineage>
</organism>